<name>A0A516SEK2_9NEIS</name>
<reference evidence="2" key="1">
    <citation type="submission" date="2019-07" db="EMBL/GenBank/DDBJ databases">
        <title>Chitinimonas sp. nov., isolated from Ny-Alesund, arctica soil.</title>
        <authorList>
            <person name="Xu Q."/>
            <person name="Peng F."/>
        </authorList>
    </citation>
    <scope>NUCLEOTIDE SEQUENCE [LARGE SCALE GENOMIC DNA]</scope>
    <source>
        <strain evidence="2">R3-44</strain>
    </source>
</reference>
<evidence type="ECO:0000313" key="1">
    <source>
        <dbReference type="EMBL" id="QDQ26448.1"/>
    </source>
</evidence>
<accession>A0A516SEK2</accession>
<dbReference type="RefSeq" id="WP_144277842.1">
    <property type="nucleotide sequence ID" value="NZ_CP041730.1"/>
</dbReference>
<dbReference type="CDD" id="cd07067">
    <property type="entry name" value="HP_PGM_like"/>
    <property type="match status" value="1"/>
</dbReference>
<dbReference type="Proteomes" id="UP000317550">
    <property type="component" value="Chromosome"/>
</dbReference>
<keyword evidence="2" id="KW-1185">Reference proteome</keyword>
<sequence length="152" mass="16733">MKTNLILWRHAEAEDGEDDLARSLTLRGHKQANKVGEWLRARLPANARIVASEALRARQTAAALYPEHGVDARLNPCMSASDYLTVSGWPDAGGTIVLVGHQPTIGQLAAKLLSGIEADWAAKKGAIWWLQYRLRDGMPQTRLKTMLAPDQL</sequence>
<dbReference type="OrthoDB" id="9810154at2"/>
<dbReference type="InterPro" id="IPR013078">
    <property type="entry name" value="His_Pase_superF_clade-1"/>
</dbReference>
<protein>
    <submittedName>
        <fullName evidence="1">Histidine phosphatase family protein</fullName>
    </submittedName>
</protein>
<dbReference type="Gene3D" id="3.40.50.1240">
    <property type="entry name" value="Phosphoglycerate mutase-like"/>
    <property type="match status" value="1"/>
</dbReference>
<dbReference type="EMBL" id="CP041730">
    <property type="protein sequence ID" value="QDQ26448.1"/>
    <property type="molecule type" value="Genomic_DNA"/>
</dbReference>
<dbReference type="SUPFAM" id="SSF53254">
    <property type="entry name" value="Phosphoglycerate mutase-like"/>
    <property type="match status" value="1"/>
</dbReference>
<evidence type="ECO:0000313" key="2">
    <source>
        <dbReference type="Proteomes" id="UP000317550"/>
    </source>
</evidence>
<dbReference type="Pfam" id="PF00300">
    <property type="entry name" value="His_Phos_1"/>
    <property type="match status" value="1"/>
</dbReference>
<dbReference type="AlphaFoldDB" id="A0A516SEK2"/>
<dbReference type="InterPro" id="IPR029033">
    <property type="entry name" value="His_PPase_superfam"/>
</dbReference>
<dbReference type="KEGG" id="cari:FNU76_08765"/>
<organism evidence="1 2">
    <name type="scientific">Chitinimonas arctica</name>
    <dbReference type="NCBI Taxonomy" id="2594795"/>
    <lineage>
        <taxon>Bacteria</taxon>
        <taxon>Pseudomonadati</taxon>
        <taxon>Pseudomonadota</taxon>
        <taxon>Betaproteobacteria</taxon>
        <taxon>Neisseriales</taxon>
        <taxon>Chitinibacteraceae</taxon>
        <taxon>Chitinimonas</taxon>
    </lineage>
</organism>
<proteinExistence type="predicted"/>
<gene>
    <name evidence="1" type="ORF">FNU76_08765</name>
</gene>
<dbReference type="SMART" id="SM00855">
    <property type="entry name" value="PGAM"/>
    <property type="match status" value="1"/>
</dbReference>